<keyword evidence="1" id="KW-0732">Signal</keyword>
<sequence>MKVIKFAMVTFLFACLVSHVSRAGDFDGSKPLLFSVKTVLECAPNGQSNIVTAEEMEMPQFLIIDCKKMTISPFPPIPGRRDGVIKRLEHIDGKLILQGADDGIEHVRDGVGWTAAISEETGRAVVTASGDDVGFVIFGACLPR</sequence>
<dbReference type="EMBL" id="BAFN01000001">
    <property type="protein sequence ID" value="GAN32700.1"/>
    <property type="molecule type" value="Genomic_DNA"/>
</dbReference>
<organism evidence="2 3">
    <name type="scientific">Candidatus Brocadia sinica JPN1</name>
    <dbReference type="NCBI Taxonomy" id="1197129"/>
    <lineage>
        <taxon>Bacteria</taxon>
        <taxon>Pseudomonadati</taxon>
        <taxon>Planctomycetota</taxon>
        <taxon>Candidatus Brocadiia</taxon>
        <taxon>Candidatus Brocadiales</taxon>
        <taxon>Candidatus Brocadiaceae</taxon>
        <taxon>Candidatus Brocadia</taxon>
    </lineage>
</organism>
<reference evidence="3" key="1">
    <citation type="journal article" date="2015" name="Genome Announc.">
        <title>Draft Genome Sequence of an Anaerobic Ammonium-Oxidizing Bacterium, "Candidatus Brocadia sinica".</title>
        <authorList>
            <person name="Oshiki M."/>
            <person name="Shinyako-Hata K."/>
            <person name="Satoh H."/>
            <person name="Okabe S."/>
        </authorList>
    </citation>
    <scope>NUCLEOTIDE SEQUENCE [LARGE SCALE GENOMIC DNA]</scope>
    <source>
        <strain evidence="3">JPN1</strain>
    </source>
</reference>
<evidence type="ECO:0000313" key="3">
    <source>
        <dbReference type="Proteomes" id="UP000032309"/>
    </source>
</evidence>
<evidence type="ECO:0000256" key="1">
    <source>
        <dbReference type="SAM" id="SignalP"/>
    </source>
</evidence>
<comment type="caution">
    <text evidence="2">The sequence shown here is derived from an EMBL/GenBank/DDBJ whole genome shotgun (WGS) entry which is preliminary data.</text>
</comment>
<feature type="signal peptide" evidence="1">
    <location>
        <begin position="1"/>
        <end position="23"/>
    </location>
</feature>
<gene>
    <name evidence="2" type="ORF">BROSI_A1215</name>
</gene>
<feature type="chain" id="PRO_5046303232" evidence="1">
    <location>
        <begin position="24"/>
        <end position="144"/>
    </location>
</feature>
<proteinExistence type="predicted"/>
<protein>
    <submittedName>
        <fullName evidence="2">Uncharacterized protein</fullName>
    </submittedName>
</protein>
<keyword evidence="3" id="KW-1185">Reference proteome</keyword>
<name>A0ABQ0JVG7_9BACT</name>
<dbReference type="RefSeq" id="WP_052562818.1">
    <property type="nucleotide sequence ID" value="NZ_BAFN01000001.1"/>
</dbReference>
<dbReference type="Proteomes" id="UP000032309">
    <property type="component" value="Unassembled WGS sequence"/>
</dbReference>
<evidence type="ECO:0000313" key="2">
    <source>
        <dbReference type="EMBL" id="GAN32700.1"/>
    </source>
</evidence>
<accession>A0ABQ0JVG7</accession>